<protein>
    <submittedName>
        <fullName evidence="2">Uncharacterized protein</fullName>
    </submittedName>
</protein>
<gene>
    <name evidence="2" type="ORF">NDU88_007539</name>
</gene>
<dbReference type="EMBL" id="JANPWB010000003">
    <property type="protein sequence ID" value="KAJ1203758.1"/>
    <property type="molecule type" value="Genomic_DNA"/>
</dbReference>
<feature type="region of interest" description="Disordered" evidence="1">
    <location>
        <begin position="1"/>
        <end position="66"/>
    </location>
</feature>
<reference evidence="2" key="1">
    <citation type="journal article" date="2022" name="bioRxiv">
        <title>Sequencing and chromosome-scale assembly of the giantPleurodeles waltlgenome.</title>
        <authorList>
            <person name="Brown T."/>
            <person name="Elewa A."/>
            <person name="Iarovenko S."/>
            <person name="Subramanian E."/>
            <person name="Araus A.J."/>
            <person name="Petzold A."/>
            <person name="Susuki M."/>
            <person name="Suzuki K.-i.T."/>
            <person name="Hayashi T."/>
            <person name="Toyoda A."/>
            <person name="Oliveira C."/>
            <person name="Osipova E."/>
            <person name="Leigh N.D."/>
            <person name="Simon A."/>
            <person name="Yun M.H."/>
        </authorList>
    </citation>
    <scope>NUCLEOTIDE SEQUENCE</scope>
    <source>
        <strain evidence="2">20211129_DDA</strain>
        <tissue evidence="2">Liver</tissue>
    </source>
</reference>
<keyword evidence="3" id="KW-1185">Reference proteome</keyword>
<evidence type="ECO:0000256" key="1">
    <source>
        <dbReference type="SAM" id="MobiDB-lite"/>
    </source>
</evidence>
<sequence>MKYTGGTVDGIEAAPEEAEAVEKRVRENDAEPRGVLNPELDEESHFPQEEKMWRVRKAGLTDQNTS</sequence>
<evidence type="ECO:0000313" key="3">
    <source>
        <dbReference type="Proteomes" id="UP001066276"/>
    </source>
</evidence>
<comment type="caution">
    <text evidence="2">The sequence shown here is derived from an EMBL/GenBank/DDBJ whole genome shotgun (WGS) entry which is preliminary data.</text>
</comment>
<dbReference type="AlphaFoldDB" id="A0AAV7VR37"/>
<feature type="compositionally biased region" description="Basic and acidic residues" evidence="1">
    <location>
        <begin position="43"/>
        <end position="53"/>
    </location>
</feature>
<evidence type="ECO:0000313" key="2">
    <source>
        <dbReference type="EMBL" id="KAJ1203758.1"/>
    </source>
</evidence>
<accession>A0AAV7VR37</accession>
<organism evidence="2 3">
    <name type="scientific">Pleurodeles waltl</name>
    <name type="common">Iberian ribbed newt</name>
    <dbReference type="NCBI Taxonomy" id="8319"/>
    <lineage>
        <taxon>Eukaryota</taxon>
        <taxon>Metazoa</taxon>
        <taxon>Chordata</taxon>
        <taxon>Craniata</taxon>
        <taxon>Vertebrata</taxon>
        <taxon>Euteleostomi</taxon>
        <taxon>Amphibia</taxon>
        <taxon>Batrachia</taxon>
        <taxon>Caudata</taxon>
        <taxon>Salamandroidea</taxon>
        <taxon>Salamandridae</taxon>
        <taxon>Pleurodelinae</taxon>
        <taxon>Pleurodeles</taxon>
    </lineage>
</organism>
<feature type="compositionally biased region" description="Basic and acidic residues" evidence="1">
    <location>
        <begin position="20"/>
        <end position="32"/>
    </location>
</feature>
<proteinExistence type="predicted"/>
<dbReference type="Proteomes" id="UP001066276">
    <property type="component" value="Chromosome 2_1"/>
</dbReference>
<name>A0AAV7VR37_PLEWA</name>